<name>A0ABW2XX44_9ACTN</name>
<feature type="transmembrane region" description="Helical" evidence="2">
    <location>
        <begin position="20"/>
        <end position="38"/>
    </location>
</feature>
<dbReference type="InterPro" id="IPR001206">
    <property type="entry name" value="Diacylglycerol_kinase_cat_dom"/>
</dbReference>
<dbReference type="Gene3D" id="3.40.50.10330">
    <property type="entry name" value="Probable inorganic polyphosphate/atp-NAD kinase, domain 1"/>
    <property type="match status" value="1"/>
</dbReference>
<dbReference type="EMBL" id="JBHTGP010000016">
    <property type="protein sequence ID" value="MFD0689070.1"/>
    <property type="molecule type" value="Genomic_DNA"/>
</dbReference>
<dbReference type="Proteomes" id="UP001597063">
    <property type="component" value="Unassembled WGS sequence"/>
</dbReference>
<evidence type="ECO:0000256" key="2">
    <source>
        <dbReference type="SAM" id="Phobius"/>
    </source>
</evidence>
<feature type="compositionally biased region" description="Low complexity" evidence="1">
    <location>
        <begin position="461"/>
        <end position="485"/>
    </location>
</feature>
<proteinExistence type="predicted"/>
<dbReference type="GO" id="GO:0016301">
    <property type="term" value="F:kinase activity"/>
    <property type="evidence" value="ECO:0007669"/>
    <property type="project" value="UniProtKB-KW"/>
</dbReference>
<feature type="domain" description="DAGKc" evidence="3">
    <location>
        <begin position="132"/>
        <end position="261"/>
    </location>
</feature>
<dbReference type="InterPro" id="IPR016064">
    <property type="entry name" value="NAD/diacylglycerol_kinase_sf"/>
</dbReference>
<feature type="transmembrane region" description="Helical" evidence="2">
    <location>
        <begin position="97"/>
        <end position="117"/>
    </location>
</feature>
<feature type="transmembrane region" description="Helical" evidence="2">
    <location>
        <begin position="44"/>
        <end position="65"/>
    </location>
</feature>
<organism evidence="4 5">
    <name type="scientific">Actinomadura fibrosa</name>
    <dbReference type="NCBI Taxonomy" id="111802"/>
    <lineage>
        <taxon>Bacteria</taxon>
        <taxon>Bacillati</taxon>
        <taxon>Actinomycetota</taxon>
        <taxon>Actinomycetes</taxon>
        <taxon>Streptosporangiales</taxon>
        <taxon>Thermomonosporaceae</taxon>
        <taxon>Actinomadura</taxon>
    </lineage>
</organism>
<keyword evidence="4" id="KW-0418">Kinase</keyword>
<sequence length="498" mass="51184">MRDTSGRHPRTRPRARRHLAARLCLLSAAAAVVTPLAAAGFRALTLLLLGAAGIAVTAAALWWALSRRGAARIPAAALAVAAPVAVLLRYVVLGLLWAVLLTAALWALAVLFGRAALRAGDRAQGPVEYASPPPARPFLIMNPRSGGGKVGAFRLDERAKDLGADVAMLDPDAPVNVVELAESAVDGGADLLGVAGGDGTQALVAEVAARHGVPFMVIPAGTRNHFALDLGLDRDDPALSLDALADGVETRVDLGLAGGRVFVNNASFGAYAAVVQSPEYRDGKVRTTLDLLPGLLARHRSPLLTVRAGPVAIAGPQAVLVSNNPYQGGDLAGLGRRERLDTGVLGVLGVRVDNAAQAARLVLGGRGRRGLTALTAREVVVDADVPEIPVGVDGEALTMRVPVTCEIRPGALRVRVPRRRRAAPPAKPPLDWRELGRLAFTRGAAGRPAPPVEAKGAPSVEGKAGPPAEGRAAPPAEGDAGPRPGTDAGPGTRADLEG</sequence>
<keyword evidence="5" id="KW-1185">Reference proteome</keyword>
<dbReference type="InterPro" id="IPR017438">
    <property type="entry name" value="ATP-NAD_kinase_N"/>
</dbReference>
<evidence type="ECO:0000313" key="4">
    <source>
        <dbReference type="EMBL" id="MFD0689070.1"/>
    </source>
</evidence>
<protein>
    <submittedName>
        <fullName evidence="4">Diacylglycerol/lipid kinase family protein</fullName>
        <ecNumber evidence="4">2.7.1.-</ecNumber>
    </submittedName>
</protein>
<gene>
    <name evidence="4" type="ORF">ACFQZM_31585</name>
</gene>
<feature type="region of interest" description="Disordered" evidence="1">
    <location>
        <begin position="443"/>
        <end position="498"/>
    </location>
</feature>
<keyword evidence="4" id="KW-0808">Transferase</keyword>
<accession>A0ABW2XX44</accession>
<dbReference type="Pfam" id="PF00781">
    <property type="entry name" value="DAGK_cat"/>
    <property type="match status" value="1"/>
</dbReference>
<dbReference type="EC" id="2.7.1.-" evidence="4"/>
<keyword evidence="2" id="KW-0472">Membrane</keyword>
<keyword evidence="2" id="KW-1133">Transmembrane helix</keyword>
<comment type="caution">
    <text evidence="4">The sequence shown here is derived from an EMBL/GenBank/DDBJ whole genome shotgun (WGS) entry which is preliminary data.</text>
</comment>
<reference evidence="5" key="1">
    <citation type="journal article" date="2019" name="Int. J. Syst. Evol. Microbiol.">
        <title>The Global Catalogue of Microorganisms (GCM) 10K type strain sequencing project: providing services to taxonomists for standard genome sequencing and annotation.</title>
        <authorList>
            <consortium name="The Broad Institute Genomics Platform"/>
            <consortium name="The Broad Institute Genome Sequencing Center for Infectious Disease"/>
            <person name="Wu L."/>
            <person name="Ma J."/>
        </authorList>
    </citation>
    <scope>NUCLEOTIDE SEQUENCE [LARGE SCALE GENOMIC DNA]</scope>
    <source>
        <strain evidence="5">JCM 9371</strain>
    </source>
</reference>
<evidence type="ECO:0000259" key="3">
    <source>
        <dbReference type="PROSITE" id="PS50146"/>
    </source>
</evidence>
<dbReference type="SUPFAM" id="SSF111331">
    <property type="entry name" value="NAD kinase/diacylglycerol kinase-like"/>
    <property type="match status" value="1"/>
</dbReference>
<dbReference type="PROSITE" id="PS50146">
    <property type="entry name" value="DAGK"/>
    <property type="match status" value="1"/>
</dbReference>
<keyword evidence="2" id="KW-0812">Transmembrane</keyword>
<evidence type="ECO:0000313" key="5">
    <source>
        <dbReference type="Proteomes" id="UP001597063"/>
    </source>
</evidence>
<dbReference type="RefSeq" id="WP_131761775.1">
    <property type="nucleotide sequence ID" value="NZ_CAACUY010000187.1"/>
</dbReference>
<evidence type="ECO:0000256" key="1">
    <source>
        <dbReference type="SAM" id="MobiDB-lite"/>
    </source>
</evidence>
<dbReference type="Gene3D" id="2.60.200.40">
    <property type="match status" value="1"/>
</dbReference>